<keyword evidence="2" id="KW-0479">Metal-binding</keyword>
<evidence type="ECO:0000256" key="1">
    <source>
        <dbReference type="ARBA" id="ARBA00004123"/>
    </source>
</evidence>
<accession>A0AA39QUJ0</accession>
<name>A0AA39QUJ0_9LECA</name>
<feature type="compositionally biased region" description="Basic and acidic residues" evidence="4">
    <location>
        <begin position="121"/>
        <end position="133"/>
    </location>
</feature>
<dbReference type="InterPro" id="IPR036864">
    <property type="entry name" value="Zn2-C6_fun-type_DNA-bd_sf"/>
</dbReference>
<sequence length="755" mass="85064">MDASASPGNEEPHPPDNDTNAAKRARKRVIHTCLPCHRAKRRCNRQKPCSQCLQRQITRSSVYEAIAAEDLKILHAEDASLSVQNEILKSRISDLEGTVAEYKGQLRDAREVRGPRKRQRTWSEAKSTVENKKGSSYPDGAAVPDFLRHKPSLASSDDNDMPSAYSGSSIGMSQKNMPAPYLFATNVPGNYGVKEILSMLNELGREVTDQSLDAYLELVDPIHHYMPVTCLRQRYNRCWRAEELPQAHEAALVFAVLALGDLASQKLHSWFLMSASLKLLRISNFLASPTIDAICVICYFTAYLNYEGRLGEFWPVLGINIRLAQSMGLHRDPSIVSNLPVAEAELRRRLFWTIAAKETALSTVFGRPNGLGFFDCELPENVSDSELFGGQKVRSSAANEVTFNRYIWELASVIRNMPQNMPECSFPVTTPKLKALELRLLAWFHALPVPYRYDANARIPGALGPAESRNQYVQSVIIHIIVQHGILVLYRHSVLSHKDMALKQPCFEAAFTVSESWKVLQDNFPRMVRVVWMHWFRAFHAALICLVIIRTDGQDSDYRVRALSCWESTLQIFVRIKDQNESIMGCYRALDRLDVVLRKEMEINSRPKTSSHQEQLHDHSPIGASSSTVLDPFTPTVQEFGHKSGHTFKTTSSHRGLTPERMRSACPDVAFSEAPSNPMAISAALDNGQLTTTRKSSYKVLYQNALTPSTSSANARPTAGRFKEFWFTNLCHYPALFDVDTQNWPEWLVDPQNPP</sequence>
<dbReference type="SMART" id="SM00906">
    <property type="entry name" value="Fungal_trans"/>
    <property type="match status" value="1"/>
</dbReference>
<dbReference type="GO" id="GO:0008270">
    <property type="term" value="F:zinc ion binding"/>
    <property type="evidence" value="ECO:0007669"/>
    <property type="project" value="InterPro"/>
</dbReference>
<dbReference type="GO" id="GO:0003677">
    <property type="term" value="F:DNA binding"/>
    <property type="evidence" value="ECO:0007669"/>
    <property type="project" value="InterPro"/>
</dbReference>
<dbReference type="PANTHER" id="PTHR31001">
    <property type="entry name" value="UNCHARACTERIZED TRANSCRIPTIONAL REGULATORY PROTEIN"/>
    <property type="match status" value="1"/>
</dbReference>
<evidence type="ECO:0000256" key="3">
    <source>
        <dbReference type="ARBA" id="ARBA00023242"/>
    </source>
</evidence>
<keyword evidence="7" id="KW-1185">Reference proteome</keyword>
<evidence type="ECO:0000256" key="2">
    <source>
        <dbReference type="ARBA" id="ARBA00022723"/>
    </source>
</evidence>
<feature type="region of interest" description="Disordered" evidence="4">
    <location>
        <begin position="641"/>
        <end position="660"/>
    </location>
</feature>
<keyword evidence="3" id="KW-0539">Nucleus</keyword>
<organism evidence="6 7">
    <name type="scientific">Cladonia borealis</name>
    <dbReference type="NCBI Taxonomy" id="184061"/>
    <lineage>
        <taxon>Eukaryota</taxon>
        <taxon>Fungi</taxon>
        <taxon>Dikarya</taxon>
        <taxon>Ascomycota</taxon>
        <taxon>Pezizomycotina</taxon>
        <taxon>Lecanoromycetes</taxon>
        <taxon>OSLEUM clade</taxon>
        <taxon>Lecanoromycetidae</taxon>
        <taxon>Lecanorales</taxon>
        <taxon>Lecanorineae</taxon>
        <taxon>Cladoniaceae</taxon>
        <taxon>Cladonia</taxon>
    </lineage>
</organism>
<dbReference type="CDD" id="cd00067">
    <property type="entry name" value="GAL4"/>
    <property type="match status" value="1"/>
</dbReference>
<proteinExistence type="predicted"/>
<dbReference type="Proteomes" id="UP001166286">
    <property type="component" value="Unassembled WGS sequence"/>
</dbReference>
<dbReference type="EMBL" id="JAFEKC020000021">
    <property type="protein sequence ID" value="KAK0508174.1"/>
    <property type="molecule type" value="Genomic_DNA"/>
</dbReference>
<evidence type="ECO:0000256" key="4">
    <source>
        <dbReference type="SAM" id="MobiDB-lite"/>
    </source>
</evidence>
<feature type="region of interest" description="Disordered" evidence="4">
    <location>
        <begin position="110"/>
        <end position="169"/>
    </location>
</feature>
<dbReference type="InterPro" id="IPR050613">
    <property type="entry name" value="Sec_Metabolite_Reg"/>
</dbReference>
<feature type="region of interest" description="Disordered" evidence="4">
    <location>
        <begin position="1"/>
        <end position="24"/>
    </location>
</feature>
<dbReference type="InterPro" id="IPR007219">
    <property type="entry name" value="XnlR_reg_dom"/>
</dbReference>
<protein>
    <recommendedName>
        <fullName evidence="5">Xylanolytic transcriptional activator regulatory domain-containing protein</fullName>
    </recommendedName>
</protein>
<dbReference type="AlphaFoldDB" id="A0AA39QUJ0"/>
<evidence type="ECO:0000313" key="6">
    <source>
        <dbReference type="EMBL" id="KAK0508174.1"/>
    </source>
</evidence>
<dbReference type="Gene3D" id="4.10.240.10">
    <property type="entry name" value="Zn(2)-C6 fungal-type DNA-binding domain"/>
    <property type="match status" value="1"/>
</dbReference>
<feature type="domain" description="Xylanolytic transcriptional activator regulatory" evidence="5">
    <location>
        <begin position="313"/>
        <end position="385"/>
    </location>
</feature>
<dbReference type="PANTHER" id="PTHR31001:SF81">
    <property type="entry name" value="ZN(II)2CYS6 TRANSCRIPTION FACTOR"/>
    <property type="match status" value="1"/>
</dbReference>
<dbReference type="CDD" id="cd12148">
    <property type="entry name" value="fungal_TF_MHR"/>
    <property type="match status" value="1"/>
</dbReference>
<dbReference type="SUPFAM" id="SSF57701">
    <property type="entry name" value="Zn2/Cys6 DNA-binding domain"/>
    <property type="match status" value="1"/>
</dbReference>
<dbReference type="GO" id="GO:0006351">
    <property type="term" value="P:DNA-templated transcription"/>
    <property type="evidence" value="ECO:0007669"/>
    <property type="project" value="InterPro"/>
</dbReference>
<dbReference type="GO" id="GO:0005634">
    <property type="term" value="C:nucleus"/>
    <property type="evidence" value="ECO:0007669"/>
    <property type="project" value="UniProtKB-SubCell"/>
</dbReference>
<evidence type="ECO:0000313" key="7">
    <source>
        <dbReference type="Proteomes" id="UP001166286"/>
    </source>
</evidence>
<dbReference type="InterPro" id="IPR001138">
    <property type="entry name" value="Zn2Cys6_DnaBD"/>
</dbReference>
<comment type="subcellular location">
    <subcellularLocation>
        <location evidence="1">Nucleus</location>
    </subcellularLocation>
</comment>
<dbReference type="Pfam" id="PF04082">
    <property type="entry name" value="Fungal_trans"/>
    <property type="match status" value="1"/>
</dbReference>
<evidence type="ECO:0000259" key="5">
    <source>
        <dbReference type="SMART" id="SM00906"/>
    </source>
</evidence>
<reference evidence="6" key="1">
    <citation type="submission" date="2023-03" db="EMBL/GenBank/DDBJ databases">
        <title>Complete genome of Cladonia borealis.</title>
        <authorList>
            <person name="Park H."/>
        </authorList>
    </citation>
    <scope>NUCLEOTIDE SEQUENCE</scope>
    <source>
        <strain evidence="6">ANT050790</strain>
    </source>
</reference>
<feature type="region of interest" description="Disordered" evidence="4">
    <location>
        <begin position="605"/>
        <end position="627"/>
    </location>
</feature>
<comment type="caution">
    <text evidence="6">The sequence shown here is derived from an EMBL/GenBank/DDBJ whole genome shotgun (WGS) entry which is preliminary data.</text>
</comment>
<gene>
    <name evidence="6" type="ORF">JMJ35_009258</name>
</gene>
<dbReference type="GO" id="GO:0000981">
    <property type="term" value="F:DNA-binding transcription factor activity, RNA polymerase II-specific"/>
    <property type="evidence" value="ECO:0007669"/>
    <property type="project" value="InterPro"/>
</dbReference>